<organism evidence="2">
    <name type="scientific">Drosophila persimilis</name>
    <name type="common">Fruit fly</name>
    <dbReference type="NCBI Taxonomy" id="7234"/>
    <lineage>
        <taxon>Eukaryota</taxon>
        <taxon>Metazoa</taxon>
        <taxon>Ecdysozoa</taxon>
        <taxon>Arthropoda</taxon>
        <taxon>Hexapoda</taxon>
        <taxon>Insecta</taxon>
        <taxon>Pterygota</taxon>
        <taxon>Neoptera</taxon>
        <taxon>Endopterygota</taxon>
        <taxon>Diptera</taxon>
        <taxon>Brachycera</taxon>
        <taxon>Muscomorpha</taxon>
        <taxon>Ephydroidea</taxon>
        <taxon>Drosophilidae</taxon>
        <taxon>Drosophila</taxon>
        <taxon>Sophophora</taxon>
    </lineage>
</organism>
<name>B4H1N9_DROPE</name>
<reference evidence="1 2" key="1">
    <citation type="journal article" date="2007" name="Nature">
        <title>Evolution of genes and genomes on the Drosophila phylogeny.</title>
        <authorList>
            <consortium name="Drosophila 12 Genomes Consortium"/>
            <person name="Clark A.G."/>
            <person name="Eisen M.B."/>
            <person name="Smith D.R."/>
            <person name="Bergman C.M."/>
            <person name="Oliver B."/>
            <person name="Markow T.A."/>
            <person name="Kaufman T.C."/>
            <person name="Kellis M."/>
            <person name="Gelbart W."/>
            <person name="Iyer V.N."/>
            <person name="Pollard D.A."/>
            <person name="Sackton T.B."/>
            <person name="Larracuente A.M."/>
            <person name="Singh N.D."/>
            <person name="Abad J.P."/>
            <person name="Abt D.N."/>
            <person name="Adryan B."/>
            <person name="Aguade M."/>
            <person name="Akashi H."/>
            <person name="Anderson W.W."/>
            <person name="Aquadro C.F."/>
            <person name="Ardell D.H."/>
            <person name="Arguello R."/>
            <person name="Artieri C.G."/>
            <person name="Barbash D.A."/>
            <person name="Barker D."/>
            <person name="Barsanti P."/>
            <person name="Batterham P."/>
            <person name="Batzoglou S."/>
            <person name="Begun D."/>
            <person name="Bhutkar A."/>
            <person name="Blanco E."/>
            <person name="Bosak S.A."/>
            <person name="Bradley R.K."/>
            <person name="Brand A.D."/>
            <person name="Brent M.R."/>
            <person name="Brooks A.N."/>
            <person name="Brown R.H."/>
            <person name="Butlin R.K."/>
            <person name="Caggese C."/>
            <person name="Calvi B.R."/>
            <person name="Bernardo de Carvalho A."/>
            <person name="Caspi A."/>
            <person name="Castrezana S."/>
            <person name="Celniker S.E."/>
            <person name="Chang J.L."/>
            <person name="Chapple C."/>
            <person name="Chatterji S."/>
            <person name="Chinwalla A."/>
            <person name="Civetta A."/>
            <person name="Clifton S.W."/>
            <person name="Comeron J.M."/>
            <person name="Costello J.C."/>
            <person name="Coyne J.A."/>
            <person name="Daub J."/>
            <person name="David R.G."/>
            <person name="Delcher A.L."/>
            <person name="Delehaunty K."/>
            <person name="Do C.B."/>
            <person name="Ebling H."/>
            <person name="Edwards K."/>
            <person name="Eickbush T."/>
            <person name="Evans J.D."/>
            <person name="Filipski A."/>
            <person name="Findeiss S."/>
            <person name="Freyhult E."/>
            <person name="Fulton L."/>
            <person name="Fulton R."/>
            <person name="Garcia A.C."/>
            <person name="Gardiner A."/>
            <person name="Garfield D.A."/>
            <person name="Garvin B.E."/>
            <person name="Gibson G."/>
            <person name="Gilbert D."/>
            <person name="Gnerre S."/>
            <person name="Godfrey J."/>
            <person name="Good R."/>
            <person name="Gotea V."/>
            <person name="Gravely B."/>
            <person name="Greenberg A.J."/>
            <person name="Griffiths-Jones S."/>
            <person name="Gross S."/>
            <person name="Guigo R."/>
            <person name="Gustafson E.A."/>
            <person name="Haerty W."/>
            <person name="Hahn M.W."/>
            <person name="Halligan D.L."/>
            <person name="Halpern A.L."/>
            <person name="Halter G.M."/>
            <person name="Han M.V."/>
            <person name="Heger A."/>
            <person name="Hillier L."/>
            <person name="Hinrichs A.S."/>
            <person name="Holmes I."/>
            <person name="Hoskins R.A."/>
            <person name="Hubisz M.J."/>
            <person name="Hultmark D."/>
            <person name="Huntley M.A."/>
            <person name="Jaffe D.B."/>
            <person name="Jagadeeshan S."/>
            <person name="Jeck W.R."/>
            <person name="Johnson J."/>
            <person name="Jones C.D."/>
            <person name="Jordan W.C."/>
            <person name="Karpen G.H."/>
            <person name="Kataoka E."/>
            <person name="Keightley P.D."/>
            <person name="Kheradpour P."/>
            <person name="Kirkness E.F."/>
            <person name="Koerich L.B."/>
            <person name="Kristiansen K."/>
            <person name="Kudrna D."/>
            <person name="Kulathinal R.J."/>
            <person name="Kumar S."/>
            <person name="Kwok R."/>
            <person name="Lander E."/>
            <person name="Langley C.H."/>
            <person name="Lapoint R."/>
            <person name="Lazzaro B.P."/>
            <person name="Lee S.J."/>
            <person name="Levesque L."/>
            <person name="Li R."/>
            <person name="Lin C.F."/>
            <person name="Lin M.F."/>
            <person name="Lindblad-Toh K."/>
            <person name="Llopart A."/>
            <person name="Long M."/>
            <person name="Low L."/>
            <person name="Lozovsky E."/>
            <person name="Lu J."/>
            <person name="Luo M."/>
            <person name="Machado C.A."/>
            <person name="Makalowski W."/>
            <person name="Marzo M."/>
            <person name="Matsuda M."/>
            <person name="Matzkin L."/>
            <person name="McAllister B."/>
            <person name="McBride C.S."/>
            <person name="McKernan B."/>
            <person name="McKernan K."/>
            <person name="Mendez-Lago M."/>
            <person name="Minx P."/>
            <person name="Mollenhauer M.U."/>
            <person name="Montooth K."/>
            <person name="Mount S.M."/>
            <person name="Mu X."/>
            <person name="Myers E."/>
            <person name="Negre B."/>
            <person name="Newfeld S."/>
            <person name="Nielsen R."/>
            <person name="Noor M.A."/>
            <person name="O'Grady P."/>
            <person name="Pachter L."/>
            <person name="Papaceit M."/>
            <person name="Parisi M.J."/>
            <person name="Parisi M."/>
            <person name="Parts L."/>
            <person name="Pedersen J.S."/>
            <person name="Pesole G."/>
            <person name="Phillippy A.M."/>
            <person name="Ponting C.P."/>
            <person name="Pop M."/>
            <person name="Porcelli D."/>
            <person name="Powell J.R."/>
            <person name="Prohaska S."/>
            <person name="Pruitt K."/>
            <person name="Puig M."/>
            <person name="Quesneville H."/>
            <person name="Ram K.R."/>
            <person name="Rand D."/>
            <person name="Rasmussen M.D."/>
            <person name="Reed L.K."/>
            <person name="Reenan R."/>
            <person name="Reily A."/>
            <person name="Remington K.A."/>
            <person name="Rieger T.T."/>
            <person name="Ritchie M.G."/>
            <person name="Robin C."/>
            <person name="Rogers Y.H."/>
            <person name="Rohde C."/>
            <person name="Rozas J."/>
            <person name="Rubenfield M.J."/>
            <person name="Ruiz A."/>
            <person name="Russo S."/>
            <person name="Salzberg S.L."/>
            <person name="Sanchez-Gracia A."/>
            <person name="Saranga D.J."/>
            <person name="Sato H."/>
            <person name="Schaeffer S.W."/>
            <person name="Schatz M.C."/>
            <person name="Schlenke T."/>
            <person name="Schwartz R."/>
            <person name="Segarra C."/>
            <person name="Singh R.S."/>
            <person name="Sirot L."/>
            <person name="Sirota M."/>
            <person name="Sisneros N.B."/>
            <person name="Smith C.D."/>
            <person name="Smith T.F."/>
            <person name="Spieth J."/>
            <person name="Stage D.E."/>
            <person name="Stark A."/>
            <person name="Stephan W."/>
            <person name="Strausberg R.L."/>
            <person name="Strempel S."/>
            <person name="Sturgill D."/>
            <person name="Sutton G."/>
            <person name="Sutton G.G."/>
            <person name="Tao W."/>
            <person name="Teichmann S."/>
            <person name="Tobari Y.N."/>
            <person name="Tomimura Y."/>
            <person name="Tsolas J.M."/>
            <person name="Valente V.L."/>
            <person name="Venter E."/>
            <person name="Venter J.C."/>
            <person name="Vicario S."/>
            <person name="Vieira F.G."/>
            <person name="Vilella A.J."/>
            <person name="Villasante A."/>
            <person name="Walenz B."/>
            <person name="Wang J."/>
            <person name="Wasserman M."/>
            <person name="Watts T."/>
            <person name="Wilson D."/>
            <person name="Wilson R.K."/>
            <person name="Wing R.A."/>
            <person name="Wolfner M.F."/>
            <person name="Wong A."/>
            <person name="Wong G.K."/>
            <person name="Wu C.I."/>
            <person name="Wu G."/>
            <person name="Yamamoto D."/>
            <person name="Yang H.P."/>
            <person name="Yang S.P."/>
            <person name="Yorke J.A."/>
            <person name="Yoshida K."/>
            <person name="Zdobnov E."/>
            <person name="Zhang P."/>
            <person name="Zhang Y."/>
            <person name="Zimin A.V."/>
            <person name="Baldwin J."/>
            <person name="Abdouelleil A."/>
            <person name="Abdulkadir J."/>
            <person name="Abebe A."/>
            <person name="Abera B."/>
            <person name="Abreu J."/>
            <person name="Acer S.C."/>
            <person name="Aftuck L."/>
            <person name="Alexander A."/>
            <person name="An P."/>
            <person name="Anderson E."/>
            <person name="Anderson S."/>
            <person name="Arachi H."/>
            <person name="Azer M."/>
            <person name="Bachantsang P."/>
            <person name="Barry A."/>
            <person name="Bayul T."/>
            <person name="Berlin A."/>
            <person name="Bessette D."/>
            <person name="Bloom T."/>
            <person name="Blye J."/>
            <person name="Boguslavskiy L."/>
            <person name="Bonnet C."/>
            <person name="Boukhgalter B."/>
            <person name="Bourzgui I."/>
            <person name="Brown A."/>
            <person name="Cahill P."/>
            <person name="Channer S."/>
            <person name="Cheshatsang Y."/>
            <person name="Chuda L."/>
            <person name="Citroen M."/>
            <person name="Collymore A."/>
            <person name="Cooke P."/>
            <person name="Costello M."/>
            <person name="D'Aco K."/>
            <person name="Daza R."/>
            <person name="De Haan G."/>
            <person name="DeGray S."/>
            <person name="DeMaso C."/>
            <person name="Dhargay N."/>
            <person name="Dooley K."/>
            <person name="Dooley E."/>
            <person name="Doricent M."/>
            <person name="Dorje P."/>
            <person name="Dorjee K."/>
            <person name="Dupes A."/>
            <person name="Elong R."/>
            <person name="Falk J."/>
            <person name="Farina A."/>
            <person name="Faro S."/>
            <person name="Ferguson D."/>
            <person name="Fisher S."/>
            <person name="Foley C.D."/>
            <person name="Franke A."/>
            <person name="Friedrich D."/>
            <person name="Gadbois L."/>
            <person name="Gearin G."/>
            <person name="Gearin C.R."/>
            <person name="Giannoukos G."/>
            <person name="Goode T."/>
            <person name="Graham J."/>
            <person name="Grandbois E."/>
            <person name="Grewal S."/>
            <person name="Gyaltsen K."/>
            <person name="Hafez N."/>
            <person name="Hagos B."/>
            <person name="Hall J."/>
            <person name="Henson C."/>
            <person name="Hollinger A."/>
            <person name="Honan T."/>
            <person name="Huard M.D."/>
            <person name="Hughes L."/>
            <person name="Hurhula B."/>
            <person name="Husby M.E."/>
            <person name="Kamat A."/>
            <person name="Kanga B."/>
            <person name="Kashin S."/>
            <person name="Khazanovich D."/>
            <person name="Kisner P."/>
            <person name="Lance K."/>
            <person name="Lara M."/>
            <person name="Lee W."/>
            <person name="Lennon N."/>
            <person name="Letendre F."/>
            <person name="LeVine R."/>
            <person name="Lipovsky A."/>
            <person name="Liu X."/>
            <person name="Liu J."/>
            <person name="Liu S."/>
            <person name="Lokyitsang T."/>
            <person name="Lokyitsang Y."/>
            <person name="Lubonja R."/>
            <person name="Lui A."/>
            <person name="MacDonald P."/>
            <person name="Magnisalis V."/>
            <person name="Maru K."/>
            <person name="Matthews C."/>
            <person name="McCusker W."/>
            <person name="McDonough S."/>
            <person name="Mehta T."/>
            <person name="Meldrim J."/>
            <person name="Meneus L."/>
            <person name="Mihai O."/>
            <person name="Mihalev A."/>
            <person name="Mihova T."/>
            <person name="Mittelman R."/>
            <person name="Mlenga V."/>
            <person name="Montmayeur A."/>
            <person name="Mulrain L."/>
            <person name="Navidi A."/>
            <person name="Naylor J."/>
            <person name="Negash T."/>
            <person name="Nguyen T."/>
            <person name="Nguyen N."/>
            <person name="Nicol R."/>
            <person name="Norbu C."/>
            <person name="Norbu N."/>
            <person name="Novod N."/>
            <person name="O'Neill B."/>
            <person name="Osman S."/>
            <person name="Markiewicz E."/>
            <person name="Oyono O.L."/>
            <person name="Patti C."/>
            <person name="Phunkhang P."/>
            <person name="Pierre F."/>
            <person name="Priest M."/>
            <person name="Raghuraman S."/>
            <person name="Rege F."/>
            <person name="Reyes R."/>
            <person name="Rise C."/>
            <person name="Rogov P."/>
            <person name="Ross K."/>
            <person name="Ryan E."/>
            <person name="Settipalli S."/>
            <person name="Shea T."/>
            <person name="Sherpa N."/>
            <person name="Shi L."/>
            <person name="Shih D."/>
            <person name="Sparrow T."/>
            <person name="Spaulding J."/>
            <person name="Stalker J."/>
            <person name="Stange-Thomann N."/>
            <person name="Stavropoulos S."/>
            <person name="Stone C."/>
            <person name="Strader C."/>
            <person name="Tesfaye S."/>
            <person name="Thomson T."/>
            <person name="Thoulutsang Y."/>
            <person name="Thoulutsang D."/>
            <person name="Topham K."/>
            <person name="Topping I."/>
            <person name="Tsamla T."/>
            <person name="Vassiliev H."/>
            <person name="Vo A."/>
            <person name="Wangchuk T."/>
            <person name="Wangdi T."/>
            <person name="Weiand M."/>
            <person name="Wilkinson J."/>
            <person name="Wilson A."/>
            <person name="Yadav S."/>
            <person name="Young G."/>
            <person name="Yu Q."/>
            <person name="Zembek L."/>
            <person name="Zhong D."/>
            <person name="Zimmer A."/>
            <person name="Zwirko Z."/>
            <person name="Jaffe D.B."/>
            <person name="Alvarez P."/>
            <person name="Brockman W."/>
            <person name="Butler J."/>
            <person name="Chin C."/>
            <person name="Gnerre S."/>
            <person name="Grabherr M."/>
            <person name="Kleber M."/>
            <person name="Mauceli E."/>
            <person name="MacCallum I."/>
        </authorList>
    </citation>
    <scope>NUCLEOTIDE SEQUENCE [LARGE SCALE GENOMIC DNA]</scope>
    <source>
        <strain evidence="2">MSH-3 / Tucson 14011-0111.49</strain>
    </source>
</reference>
<gene>
    <name evidence="1" type="primary">Dper\GL22431</name>
    <name evidence="1" type="ORF">Dper_GL22431</name>
</gene>
<dbReference type="AlphaFoldDB" id="B4H1N9"/>
<keyword evidence="2" id="KW-1185">Reference proteome</keyword>
<evidence type="ECO:0000313" key="2">
    <source>
        <dbReference type="Proteomes" id="UP000008744"/>
    </source>
</evidence>
<evidence type="ECO:0000313" key="1">
    <source>
        <dbReference type="EMBL" id="EDW30216.1"/>
    </source>
</evidence>
<dbReference type="Proteomes" id="UP000008744">
    <property type="component" value="Unassembled WGS sequence"/>
</dbReference>
<dbReference type="EMBL" id="CH479202">
    <property type="protein sequence ID" value="EDW30216.1"/>
    <property type="molecule type" value="Genomic_DNA"/>
</dbReference>
<dbReference type="HOGENOM" id="CLU_2963216_0_0_1"/>
<accession>B4H1N9</accession>
<protein>
    <submittedName>
        <fullName evidence="1">GL22431</fullName>
    </submittedName>
</protein>
<sequence>MFVEQQKKSSKDTDSSLIAILKPPPMALPGKGIKGFEYRLSRKPFLFVFFFLLHQLQCH</sequence>
<proteinExistence type="predicted"/>